<name>A0AAP0LSV4_9ROSI</name>
<dbReference type="Proteomes" id="UP001428341">
    <property type="component" value="Unassembled WGS sequence"/>
</dbReference>
<sequence>MSSAEAIANNEDLLTEILVRLPKGSIIKFKCVCKDWQYLISSPCFSRRRNLDRPRSPWSLPTEDLCRITLVGQVHHWPRSFNSSVS</sequence>
<gene>
    <name evidence="2" type="ORF">WN944_024617</name>
</gene>
<evidence type="ECO:0000313" key="2">
    <source>
        <dbReference type="EMBL" id="KAK9181480.1"/>
    </source>
</evidence>
<proteinExistence type="predicted"/>
<dbReference type="AlphaFoldDB" id="A0AAP0LSV4"/>
<comment type="caution">
    <text evidence="2">The sequence shown here is derived from an EMBL/GenBank/DDBJ whole genome shotgun (WGS) entry which is preliminary data.</text>
</comment>
<dbReference type="InterPro" id="IPR050796">
    <property type="entry name" value="SCF_F-box_component"/>
</dbReference>
<protein>
    <recommendedName>
        <fullName evidence="1">F-box domain-containing protein</fullName>
    </recommendedName>
</protein>
<dbReference type="Pfam" id="PF00646">
    <property type="entry name" value="F-box"/>
    <property type="match status" value="1"/>
</dbReference>
<dbReference type="PANTHER" id="PTHR31672">
    <property type="entry name" value="BNACNNG10540D PROTEIN"/>
    <property type="match status" value="1"/>
</dbReference>
<accession>A0AAP0LSV4</accession>
<dbReference type="InterPro" id="IPR001810">
    <property type="entry name" value="F-box_dom"/>
</dbReference>
<feature type="domain" description="F-box" evidence="1">
    <location>
        <begin position="11"/>
        <end position="46"/>
    </location>
</feature>
<keyword evidence="3" id="KW-1185">Reference proteome</keyword>
<dbReference type="EMBL" id="JBCGBO010000024">
    <property type="protein sequence ID" value="KAK9181480.1"/>
    <property type="molecule type" value="Genomic_DNA"/>
</dbReference>
<evidence type="ECO:0000259" key="1">
    <source>
        <dbReference type="Pfam" id="PF00646"/>
    </source>
</evidence>
<evidence type="ECO:0000313" key="3">
    <source>
        <dbReference type="Proteomes" id="UP001428341"/>
    </source>
</evidence>
<dbReference type="Gene3D" id="1.20.1280.50">
    <property type="match status" value="1"/>
</dbReference>
<reference evidence="2 3" key="1">
    <citation type="submission" date="2024-05" db="EMBL/GenBank/DDBJ databases">
        <title>Haplotype-resolved chromosome-level genome assembly of Huyou (Citrus changshanensis).</title>
        <authorList>
            <person name="Miao C."/>
            <person name="Chen W."/>
            <person name="Wu Y."/>
            <person name="Wang L."/>
            <person name="Zhao S."/>
            <person name="Grierson D."/>
            <person name="Xu C."/>
            <person name="Chen K."/>
        </authorList>
    </citation>
    <scope>NUCLEOTIDE SEQUENCE [LARGE SCALE GENOMIC DNA]</scope>
    <source>
        <strain evidence="2">01-14</strain>
        <tissue evidence="2">Leaf</tissue>
    </source>
</reference>
<organism evidence="2 3">
    <name type="scientific">Citrus x changshan-huyou</name>
    <dbReference type="NCBI Taxonomy" id="2935761"/>
    <lineage>
        <taxon>Eukaryota</taxon>
        <taxon>Viridiplantae</taxon>
        <taxon>Streptophyta</taxon>
        <taxon>Embryophyta</taxon>
        <taxon>Tracheophyta</taxon>
        <taxon>Spermatophyta</taxon>
        <taxon>Magnoliopsida</taxon>
        <taxon>eudicotyledons</taxon>
        <taxon>Gunneridae</taxon>
        <taxon>Pentapetalae</taxon>
        <taxon>rosids</taxon>
        <taxon>malvids</taxon>
        <taxon>Sapindales</taxon>
        <taxon>Rutaceae</taxon>
        <taxon>Aurantioideae</taxon>
        <taxon>Citrus</taxon>
    </lineage>
</organism>
<dbReference type="SUPFAM" id="SSF81383">
    <property type="entry name" value="F-box domain"/>
    <property type="match status" value="1"/>
</dbReference>
<dbReference type="InterPro" id="IPR036047">
    <property type="entry name" value="F-box-like_dom_sf"/>
</dbReference>